<gene>
    <name evidence="4" type="ORF">jhhlp_003008</name>
</gene>
<sequence length="387" mass="41593">MRKFHALPLPLLLLLRASLASAGVVFGRDGDNGDNADQTFAAFTSPAEGDTLVTGSTVEVRWETLGDDADWGGYVMMEVADASQAPFTNFVYVDYDIPYTIEAHNWTIPERLTPGSYALRLANSSSPAIYIDSPTFNIIHAAPAPTEDPAPPSRSHQGLSSDDIIGLATGLSVAVLLAVLGIWAWRHSKNRERKRFEGNAPWPADDDDYAGAPRGGLGEWQAVRAGAYTMSPSTMVDTGSAAGEEGMAELDKLPEGVISGWAPEGISVEPIELPAEVYKRWSEEARERERESGSVGIEERLELSGSRGRDGTDPGGVAVLGDFAEVTQESLPETVGVDLEDETTNEAAERRHEVVTKETTDGTAGETKAVPRNGTEVRDIGYSTEVR</sequence>
<dbReference type="Proteomes" id="UP000233524">
    <property type="component" value="Unassembled WGS sequence"/>
</dbReference>
<dbReference type="VEuPathDB" id="FungiDB:jhhlp_003008"/>
<dbReference type="OrthoDB" id="5240430at2759"/>
<evidence type="ECO:0000256" key="2">
    <source>
        <dbReference type="SAM" id="Phobius"/>
    </source>
</evidence>
<evidence type="ECO:0000313" key="4">
    <source>
        <dbReference type="EMBL" id="PKS11247.1"/>
    </source>
</evidence>
<protein>
    <recommendedName>
        <fullName evidence="6">Fibronectin type-III domain-containing protein</fullName>
    </recommendedName>
</protein>
<evidence type="ECO:0000313" key="5">
    <source>
        <dbReference type="Proteomes" id="UP000233524"/>
    </source>
</evidence>
<feature type="compositionally biased region" description="Basic and acidic residues" evidence="1">
    <location>
        <begin position="347"/>
        <end position="360"/>
    </location>
</feature>
<reference evidence="4 5" key="1">
    <citation type="journal article" date="2017" name="G3 (Bethesda)">
        <title>First Draft Genome Sequence of the Pathogenic Fungus Lomentospora prolificans (Formerly Scedosporium prolificans).</title>
        <authorList>
            <person name="Luo R."/>
            <person name="Zimin A."/>
            <person name="Workman R."/>
            <person name="Fan Y."/>
            <person name="Pertea G."/>
            <person name="Grossman N."/>
            <person name="Wear M.P."/>
            <person name="Jia B."/>
            <person name="Miller H."/>
            <person name="Casadevall A."/>
            <person name="Timp W."/>
            <person name="Zhang S.X."/>
            <person name="Salzberg S.L."/>
        </authorList>
    </citation>
    <scope>NUCLEOTIDE SEQUENCE [LARGE SCALE GENOMIC DNA]</scope>
    <source>
        <strain evidence="4 5">JHH-5317</strain>
    </source>
</reference>
<feature type="transmembrane region" description="Helical" evidence="2">
    <location>
        <begin position="164"/>
        <end position="185"/>
    </location>
</feature>
<keyword evidence="2" id="KW-0472">Membrane</keyword>
<keyword evidence="2" id="KW-1133">Transmembrane helix</keyword>
<organism evidence="4 5">
    <name type="scientific">Lomentospora prolificans</name>
    <dbReference type="NCBI Taxonomy" id="41688"/>
    <lineage>
        <taxon>Eukaryota</taxon>
        <taxon>Fungi</taxon>
        <taxon>Dikarya</taxon>
        <taxon>Ascomycota</taxon>
        <taxon>Pezizomycotina</taxon>
        <taxon>Sordariomycetes</taxon>
        <taxon>Hypocreomycetidae</taxon>
        <taxon>Microascales</taxon>
        <taxon>Microascaceae</taxon>
        <taxon>Lomentospora</taxon>
    </lineage>
</organism>
<feature type="region of interest" description="Disordered" evidence="1">
    <location>
        <begin position="286"/>
        <end position="387"/>
    </location>
</feature>
<name>A0A2N3NFS4_9PEZI</name>
<proteinExistence type="predicted"/>
<evidence type="ECO:0000256" key="3">
    <source>
        <dbReference type="SAM" id="SignalP"/>
    </source>
</evidence>
<dbReference type="EMBL" id="NLAX01000008">
    <property type="protein sequence ID" value="PKS11247.1"/>
    <property type="molecule type" value="Genomic_DNA"/>
</dbReference>
<keyword evidence="2" id="KW-0812">Transmembrane</keyword>
<evidence type="ECO:0000256" key="1">
    <source>
        <dbReference type="SAM" id="MobiDB-lite"/>
    </source>
</evidence>
<keyword evidence="5" id="KW-1185">Reference proteome</keyword>
<comment type="caution">
    <text evidence="4">The sequence shown here is derived from an EMBL/GenBank/DDBJ whole genome shotgun (WGS) entry which is preliminary data.</text>
</comment>
<accession>A0A2N3NFS4</accession>
<dbReference type="AlphaFoldDB" id="A0A2N3NFS4"/>
<keyword evidence="3" id="KW-0732">Signal</keyword>
<dbReference type="InParanoid" id="A0A2N3NFS4"/>
<evidence type="ECO:0008006" key="6">
    <source>
        <dbReference type="Google" id="ProtNLM"/>
    </source>
</evidence>
<feature type="signal peptide" evidence="3">
    <location>
        <begin position="1"/>
        <end position="22"/>
    </location>
</feature>
<feature type="chain" id="PRO_5014749155" description="Fibronectin type-III domain-containing protein" evidence="3">
    <location>
        <begin position="23"/>
        <end position="387"/>
    </location>
</feature>
<feature type="compositionally biased region" description="Basic and acidic residues" evidence="1">
    <location>
        <begin position="286"/>
        <end position="312"/>
    </location>
</feature>